<dbReference type="InterPro" id="IPR003749">
    <property type="entry name" value="ThiS/MoaD-like"/>
</dbReference>
<reference evidence="1 2" key="1">
    <citation type="journal article" date="2016" name="Nat. Commun.">
        <title>Thousands of microbial genomes shed light on interconnected biogeochemical processes in an aquifer system.</title>
        <authorList>
            <person name="Anantharaman K."/>
            <person name="Brown C.T."/>
            <person name="Hug L.A."/>
            <person name="Sharon I."/>
            <person name="Castelle C.J."/>
            <person name="Probst A.J."/>
            <person name="Thomas B.C."/>
            <person name="Singh A."/>
            <person name="Wilkins M.J."/>
            <person name="Karaoz U."/>
            <person name="Brodie E.L."/>
            <person name="Williams K.H."/>
            <person name="Hubbard S.S."/>
            <person name="Banfield J.F."/>
        </authorList>
    </citation>
    <scope>NUCLEOTIDE SEQUENCE [LARGE SCALE GENOMIC DNA]</scope>
</reference>
<dbReference type="EMBL" id="MFSY01000005">
    <property type="protein sequence ID" value="OGI47917.1"/>
    <property type="molecule type" value="Genomic_DNA"/>
</dbReference>
<comment type="caution">
    <text evidence="1">The sequence shown here is derived from an EMBL/GenBank/DDBJ whole genome shotgun (WGS) entry which is preliminary data.</text>
</comment>
<dbReference type="InterPro" id="IPR016155">
    <property type="entry name" value="Mopterin_synth/thiamin_S_b"/>
</dbReference>
<dbReference type="Pfam" id="PF02597">
    <property type="entry name" value="ThiS"/>
    <property type="match status" value="1"/>
</dbReference>
<organism evidence="1 2">
    <name type="scientific">Candidatus Muproteobacteria bacterium RIFCSPHIGHO2_01_FULL_65_16</name>
    <dbReference type="NCBI Taxonomy" id="1817764"/>
    <lineage>
        <taxon>Bacteria</taxon>
        <taxon>Pseudomonadati</taxon>
        <taxon>Pseudomonadota</taxon>
        <taxon>Candidatus Muproteobacteria</taxon>
    </lineage>
</organism>
<dbReference type="InterPro" id="IPR012675">
    <property type="entry name" value="Beta-grasp_dom_sf"/>
</dbReference>
<sequence length="83" mass="9475">MSFTPTCGPYTKEREVEASGATLIELLADLDRHYPGLKFRVVDEQDRMRGHMRFFVNSEQVFDLTHALRPTDEVYLLQALSGG</sequence>
<dbReference type="AlphaFoldDB" id="A0A1F6TRY9"/>
<protein>
    <submittedName>
        <fullName evidence="1">Molybdopterin synthase sulfur carrier subunit</fullName>
    </submittedName>
</protein>
<dbReference type="Gene3D" id="3.10.20.30">
    <property type="match status" value="1"/>
</dbReference>
<dbReference type="InterPro" id="IPR052045">
    <property type="entry name" value="Sulfur_Carrier/Prot_Modifier"/>
</dbReference>
<dbReference type="STRING" id="1817764.A2637_03090"/>
<name>A0A1F6TRY9_9PROT</name>
<dbReference type="PANTHER" id="PTHR38031:SF1">
    <property type="entry name" value="SULFUR CARRIER PROTEIN CYSO"/>
    <property type="match status" value="1"/>
</dbReference>
<gene>
    <name evidence="1" type="ORF">A2637_03090</name>
</gene>
<dbReference type="PANTHER" id="PTHR38031">
    <property type="entry name" value="SULFUR CARRIER PROTEIN SLR0821-RELATED"/>
    <property type="match status" value="1"/>
</dbReference>
<dbReference type="SUPFAM" id="SSF54285">
    <property type="entry name" value="MoaD/ThiS"/>
    <property type="match status" value="1"/>
</dbReference>
<dbReference type="Proteomes" id="UP000179360">
    <property type="component" value="Unassembled WGS sequence"/>
</dbReference>
<proteinExistence type="predicted"/>
<evidence type="ECO:0000313" key="2">
    <source>
        <dbReference type="Proteomes" id="UP000179360"/>
    </source>
</evidence>
<evidence type="ECO:0000313" key="1">
    <source>
        <dbReference type="EMBL" id="OGI47917.1"/>
    </source>
</evidence>
<accession>A0A1F6TRY9</accession>